<feature type="domain" description="Phosphotyrosine protein phosphatase I" evidence="2">
    <location>
        <begin position="2"/>
        <end position="136"/>
    </location>
</feature>
<organism evidence="3 4">
    <name type="scientific">Lentiprolixibacter aurantiacus</name>
    <dbReference type="NCBI Taxonomy" id="2993939"/>
    <lineage>
        <taxon>Bacteria</taxon>
        <taxon>Pseudomonadati</taxon>
        <taxon>Bacteroidota</taxon>
        <taxon>Flavobacteriia</taxon>
        <taxon>Flavobacteriales</taxon>
        <taxon>Flavobacteriaceae</taxon>
        <taxon>Lentiprolixibacter</taxon>
    </lineage>
</organism>
<dbReference type="GO" id="GO:0046685">
    <property type="term" value="P:response to arsenic-containing substance"/>
    <property type="evidence" value="ECO:0007669"/>
    <property type="project" value="UniProtKB-KW"/>
</dbReference>
<name>A0AAE3SMR1_9FLAO</name>
<dbReference type="SUPFAM" id="SSF52788">
    <property type="entry name" value="Phosphotyrosine protein phosphatases I"/>
    <property type="match status" value="1"/>
</dbReference>
<reference evidence="3" key="1">
    <citation type="submission" date="2022-11" db="EMBL/GenBank/DDBJ databases">
        <title>The characterization of three novel Bacteroidetes species and genomic analysis of their roles in tidal elemental geochemical cycles.</title>
        <authorList>
            <person name="Ma K.-J."/>
        </authorList>
    </citation>
    <scope>NUCLEOTIDE SEQUENCE</scope>
    <source>
        <strain evidence="3">M415</strain>
    </source>
</reference>
<comment type="caution">
    <text evidence="3">The sequence shown here is derived from an EMBL/GenBank/DDBJ whole genome shotgun (WGS) entry which is preliminary data.</text>
</comment>
<dbReference type="InterPro" id="IPR036196">
    <property type="entry name" value="Ptyr_pPase_sf"/>
</dbReference>
<dbReference type="SMART" id="SM00226">
    <property type="entry name" value="LMWPc"/>
    <property type="match status" value="1"/>
</dbReference>
<proteinExistence type="predicted"/>
<dbReference type="CDD" id="cd16345">
    <property type="entry name" value="LMWP_ArsC"/>
    <property type="match status" value="1"/>
</dbReference>
<dbReference type="Proteomes" id="UP001207116">
    <property type="component" value="Unassembled WGS sequence"/>
</dbReference>
<evidence type="ECO:0000256" key="1">
    <source>
        <dbReference type="ARBA" id="ARBA00022849"/>
    </source>
</evidence>
<dbReference type="Gene3D" id="3.40.50.2300">
    <property type="match status" value="1"/>
</dbReference>
<keyword evidence="4" id="KW-1185">Reference proteome</keyword>
<dbReference type="RefSeq" id="WP_266011179.1">
    <property type="nucleotide sequence ID" value="NZ_JAPFQP010000001.1"/>
</dbReference>
<evidence type="ECO:0000313" key="4">
    <source>
        <dbReference type="Proteomes" id="UP001207116"/>
    </source>
</evidence>
<evidence type="ECO:0000259" key="2">
    <source>
        <dbReference type="SMART" id="SM00226"/>
    </source>
</evidence>
<dbReference type="Pfam" id="PF01451">
    <property type="entry name" value="LMWPc"/>
    <property type="match status" value="1"/>
</dbReference>
<sequence length="140" mass="15661">MKNILVLCTGNSCRSQMAHGYLNALSKGKLAVYSAGIETHGLNPGAVSIMAEDEIDISGHTSNHVDEYEGIAWDYIITVCDHAKENCPFIPSKSARRLHHNFSDPSKVEGTKEEIHQAFENTRNEIREYLQNFLKEEGLN</sequence>
<keyword evidence="1" id="KW-0059">Arsenical resistance</keyword>
<gene>
    <name evidence="3" type="ORF">OO016_04430</name>
</gene>
<dbReference type="PANTHER" id="PTHR43428:SF1">
    <property type="entry name" value="ARSENATE REDUCTASE"/>
    <property type="match status" value="1"/>
</dbReference>
<dbReference type="EMBL" id="JAPFQP010000001">
    <property type="protein sequence ID" value="MCX2718844.1"/>
    <property type="molecule type" value="Genomic_DNA"/>
</dbReference>
<dbReference type="PANTHER" id="PTHR43428">
    <property type="entry name" value="ARSENATE REDUCTASE"/>
    <property type="match status" value="1"/>
</dbReference>
<protein>
    <submittedName>
        <fullName evidence="3">Arsenate reductase ArsC</fullName>
    </submittedName>
</protein>
<evidence type="ECO:0000313" key="3">
    <source>
        <dbReference type="EMBL" id="MCX2718844.1"/>
    </source>
</evidence>
<dbReference type="AlphaFoldDB" id="A0AAE3SMR1"/>
<dbReference type="InterPro" id="IPR023485">
    <property type="entry name" value="Ptyr_pPase"/>
</dbReference>
<accession>A0AAE3SMR1</accession>